<protein>
    <submittedName>
        <fullName evidence="2">Uncharacterized protein</fullName>
    </submittedName>
</protein>
<feature type="compositionally biased region" description="Basic residues" evidence="1">
    <location>
        <begin position="110"/>
        <end position="123"/>
    </location>
</feature>
<dbReference type="AlphaFoldDB" id="A0AA35QFG0"/>
<sequence>MWCERDFQATDPLRLLSASQTRRNRQGKSSIWSLANCSVGTGRSSAISSQKRDDTRYNQVTIRTRMPRRSSINPASPESMVFSATDPIPINTLDKKGKRPADAPPPCPSPRKRPNSLRRRCRKPSGGAGSSRVHGGGDRQDDEDEGGDSEGPGDDPTASPGGDSYWACPFYKWKPYKYYRCHGKYELRRPGDVKLHMLRCHSLQQYYCQNCWDDWRDLESWEAHHRPPGRCITMPRPDELAPREAALLKTMPRGLKELDKWYWMWDTLFPGHQPPDSPYVVEGIGEPATVITRDIQLALDRELPRVIQETLSISMSSSQAALVTGRIFSLVSTAPQNEPHGPRTRATSEDVNVHERVPSARSHAPTSHSTRRLGNMATPLQYLEDHAQDQIEYVHDAGASKPQQFHDVPQVTVDAPAEPVEDCRNYEYSQAGSYDVHERYYFSSLGLEDMGFETSPVSNQGTFFPERLDAGAGSEVGERLMQRMEMRPPIDHGESPFGSWQDDGGMMPGHTCYCGIGMPCDCFYKYH</sequence>
<dbReference type="Proteomes" id="UP001160390">
    <property type="component" value="Unassembled WGS sequence"/>
</dbReference>
<dbReference type="PANTHER" id="PTHR38166">
    <property type="entry name" value="C2H2-TYPE DOMAIN-CONTAINING PROTEIN-RELATED"/>
    <property type="match status" value="1"/>
</dbReference>
<organism evidence="2 3">
    <name type="scientific">Clonostachys chloroleuca</name>
    <dbReference type="NCBI Taxonomy" id="1926264"/>
    <lineage>
        <taxon>Eukaryota</taxon>
        <taxon>Fungi</taxon>
        <taxon>Dikarya</taxon>
        <taxon>Ascomycota</taxon>
        <taxon>Pezizomycotina</taxon>
        <taxon>Sordariomycetes</taxon>
        <taxon>Hypocreomycetidae</taxon>
        <taxon>Hypocreales</taxon>
        <taxon>Bionectriaceae</taxon>
        <taxon>Clonostachys</taxon>
    </lineage>
</organism>
<dbReference type="PANTHER" id="PTHR38166:SF1">
    <property type="entry name" value="C2H2-TYPE DOMAIN-CONTAINING PROTEIN"/>
    <property type="match status" value="1"/>
</dbReference>
<gene>
    <name evidence="2" type="ORF">CCHLO57077_00006898</name>
</gene>
<feature type="region of interest" description="Disordered" evidence="1">
    <location>
        <begin position="333"/>
        <end position="372"/>
    </location>
</feature>
<accession>A0AA35QFG0</accession>
<keyword evidence="3" id="KW-1185">Reference proteome</keyword>
<evidence type="ECO:0000313" key="3">
    <source>
        <dbReference type="Proteomes" id="UP001160390"/>
    </source>
</evidence>
<feature type="region of interest" description="Disordered" evidence="1">
    <location>
        <begin position="64"/>
        <end position="161"/>
    </location>
</feature>
<evidence type="ECO:0000313" key="2">
    <source>
        <dbReference type="EMBL" id="CAI6100884.1"/>
    </source>
</evidence>
<dbReference type="EMBL" id="CABFNP030001353">
    <property type="protein sequence ID" value="CAI6100884.1"/>
    <property type="molecule type" value="Genomic_DNA"/>
</dbReference>
<comment type="caution">
    <text evidence="2">The sequence shown here is derived from an EMBL/GenBank/DDBJ whole genome shotgun (WGS) entry which is preliminary data.</text>
</comment>
<feature type="compositionally biased region" description="Basic and acidic residues" evidence="1">
    <location>
        <begin position="346"/>
        <end position="358"/>
    </location>
</feature>
<proteinExistence type="predicted"/>
<reference evidence="2" key="1">
    <citation type="submission" date="2023-01" db="EMBL/GenBank/DDBJ databases">
        <authorList>
            <person name="Piombo E."/>
        </authorList>
    </citation>
    <scope>NUCLEOTIDE SEQUENCE</scope>
</reference>
<evidence type="ECO:0000256" key="1">
    <source>
        <dbReference type="SAM" id="MobiDB-lite"/>
    </source>
</evidence>
<feature type="compositionally biased region" description="Acidic residues" evidence="1">
    <location>
        <begin position="140"/>
        <end position="153"/>
    </location>
</feature>
<name>A0AA35QFG0_9HYPO</name>